<proteinExistence type="predicted"/>
<feature type="compositionally biased region" description="Basic residues" evidence="1">
    <location>
        <begin position="1"/>
        <end position="14"/>
    </location>
</feature>
<name>A0A6J4LUH8_9ACTN</name>
<dbReference type="AlphaFoldDB" id="A0A6J4LUH8"/>
<reference evidence="2" key="1">
    <citation type="submission" date="2020-02" db="EMBL/GenBank/DDBJ databases">
        <authorList>
            <person name="Meier V. D."/>
        </authorList>
    </citation>
    <scope>NUCLEOTIDE SEQUENCE</scope>
    <source>
        <strain evidence="2">AVDCRST_MAG36</strain>
    </source>
</reference>
<accession>A0A6J4LUH8</accession>
<dbReference type="EMBL" id="CADCUH010000088">
    <property type="protein sequence ID" value="CAA9341226.1"/>
    <property type="molecule type" value="Genomic_DNA"/>
</dbReference>
<sequence length="102" mass="11247">RLRRRLGRRRRRGLGRLGRLGRIDPRPGHGERCADTHTHTHTDTGARTGALVGSPRTRSGTDPVTGRLRSDRAAEHPVGDRGRAALRAEAGARRGPRRPTRP</sequence>
<organism evidence="2">
    <name type="scientific">uncultured Nocardioidaceae bacterium</name>
    <dbReference type="NCBI Taxonomy" id="253824"/>
    <lineage>
        <taxon>Bacteria</taxon>
        <taxon>Bacillati</taxon>
        <taxon>Actinomycetota</taxon>
        <taxon>Actinomycetes</taxon>
        <taxon>Propionibacteriales</taxon>
        <taxon>Nocardioidaceae</taxon>
        <taxon>environmental samples</taxon>
    </lineage>
</organism>
<feature type="compositionally biased region" description="Basic and acidic residues" evidence="1">
    <location>
        <begin position="21"/>
        <end position="44"/>
    </location>
</feature>
<evidence type="ECO:0000313" key="2">
    <source>
        <dbReference type="EMBL" id="CAA9341226.1"/>
    </source>
</evidence>
<feature type="non-terminal residue" evidence="2">
    <location>
        <position position="1"/>
    </location>
</feature>
<evidence type="ECO:0000256" key="1">
    <source>
        <dbReference type="SAM" id="MobiDB-lite"/>
    </source>
</evidence>
<feature type="region of interest" description="Disordered" evidence="1">
    <location>
        <begin position="1"/>
        <end position="102"/>
    </location>
</feature>
<feature type="compositionally biased region" description="Basic and acidic residues" evidence="1">
    <location>
        <begin position="68"/>
        <end position="83"/>
    </location>
</feature>
<gene>
    <name evidence="2" type="ORF">AVDCRST_MAG36-1413</name>
</gene>
<protein>
    <submittedName>
        <fullName evidence="2">Uncharacterized protein</fullName>
    </submittedName>
</protein>